<evidence type="ECO:0000259" key="1">
    <source>
        <dbReference type="Pfam" id="PF05685"/>
    </source>
</evidence>
<dbReference type="CDD" id="cd06260">
    <property type="entry name" value="DUF820-like"/>
    <property type="match status" value="1"/>
</dbReference>
<dbReference type="InterPro" id="IPR008538">
    <property type="entry name" value="Uma2"/>
</dbReference>
<keyword evidence="2" id="KW-0540">Nuclease</keyword>
<name>A0A2W4TRB7_9CYAN</name>
<comment type="caution">
    <text evidence="2">The sequence shown here is derived from an EMBL/GenBank/DDBJ whole genome shotgun (WGS) entry which is preliminary data.</text>
</comment>
<reference evidence="3" key="1">
    <citation type="submission" date="2018-04" db="EMBL/GenBank/DDBJ databases">
        <authorList>
            <person name="Cornet L."/>
        </authorList>
    </citation>
    <scope>NUCLEOTIDE SEQUENCE [LARGE SCALE GENOMIC DNA]</scope>
</reference>
<sequence>MSNGFYTIEANSREATPVTYTLKRYQSYEEYLNAEELLEEKDYRLLDTGEVIELASEESINRLIAYALMLAIQQAQGIQLLLRLRRGDQELQVKPVGDRWVNRKPDLMLLVPEHLDLIDKAIVFDMPPPAFVAEIVSPGSESSVNYQRDYVWKREQYEWWQIPEYWIVDPGRAKITVLTLTGGIYKEAVYAGTETILSAVFPLLQVRAESVLTGAAP</sequence>
<dbReference type="EMBL" id="QBMC01000180">
    <property type="protein sequence ID" value="PZO11502.1"/>
    <property type="molecule type" value="Genomic_DNA"/>
</dbReference>
<dbReference type="Pfam" id="PF05685">
    <property type="entry name" value="Uma2"/>
    <property type="match status" value="1"/>
</dbReference>
<dbReference type="PANTHER" id="PTHR34107:SF2">
    <property type="entry name" value="SLL0888 PROTEIN"/>
    <property type="match status" value="1"/>
</dbReference>
<dbReference type="AlphaFoldDB" id="A0A2W4TRB7"/>
<dbReference type="Gene3D" id="3.90.1570.10">
    <property type="entry name" value="tt1808, chain A"/>
    <property type="match status" value="1"/>
</dbReference>
<keyword evidence="2" id="KW-0378">Hydrolase</keyword>
<dbReference type="InterPro" id="IPR012296">
    <property type="entry name" value="Nuclease_put_TT1808"/>
</dbReference>
<gene>
    <name evidence="2" type="ORF">DCF25_19225</name>
</gene>
<evidence type="ECO:0000313" key="2">
    <source>
        <dbReference type="EMBL" id="PZO11502.1"/>
    </source>
</evidence>
<organism evidence="2 3">
    <name type="scientific">Leptolyngbya foveolarum</name>
    <dbReference type="NCBI Taxonomy" id="47253"/>
    <lineage>
        <taxon>Bacteria</taxon>
        <taxon>Bacillati</taxon>
        <taxon>Cyanobacteriota</taxon>
        <taxon>Cyanophyceae</taxon>
        <taxon>Leptolyngbyales</taxon>
        <taxon>Leptolyngbyaceae</taxon>
        <taxon>Leptolyngbya group</taxon>
        <taxon>Leptolyngbya</taxon>
    </lineage>
</organism>
<evidence type="ECO:0000313" key="3">
    <source>
        <dbReference type="Proteomes" id="UP000249354"/>
    </source>
</evidence>
<dbReference type="SUPFAM" id="SSF52980">
    <property type="entry name" value="Restriction endonuclease-like"/>
    <property type="match status" value="1"/>
</dbReference>
<dbReference type="GO" id="GO:0004519">
    <property type="term" value="F:endonuclease activity"/>
    <property type="evidence" value="ECO:0007669"/>
    <property type="project" value="UniProtKB-KW"/>
</dbReference>
<proteinExistence type="predicted"/>
<protein>
    <submittedName>
        <fullName evidence="2">Uma2 family endonuclease</fullName>
    </submittedName>
</protein>
<dbReference type="PANTHER" id="PTHR34107">
    <property type="entry name" value="SLL0198 PROTEIN-RELATED"/>
    <property type="match status" value="1"/>
</dbReference>
<accession>A0A2W4TRB7</accession>
<keyword evidence="2" id="KW-0255">Endonuclease</keyword>
<dbReference type="InterPro" id="IPR011335">
    <property type="entry name" value="Restrct_endonuc-II-like"/>
</dbReference>
<reference evidence="2 3" key="2">
    <citation type="submission" date="2018-06" db="EMBL/GenBank/DDBJ databases">
        <title>Metagenomic assembly of (sub)arctic Cyanobacteria and their associated microbiome from non-axenic cultures.</title>
        <authorList>
            <person name="Baurain D."/>
        </authorList>
    </citation>
    <scope>NUCLEOTIDE SEQUENCE [LARGE SCALE GENOMIC DNA]</scope>
    <source>
        <strain evidence="2">ULC129bin1</strain>
    </source>
</reference>
<feature type="domain" description="Putative restriction endonuclease" evidence="1">
    <location>
        <begin position="29"/>
        <end position="206"/>
    </location>
</feature>
<dbReference type="Proteomes" id="UP000249354">
    <property type="component" value="Unassembled WGS sequence"/>
</dbReference>